<dbReference type="InterPro" id="IPR056506">
    <property type="entry name" value="iHD-CE"/>
</dbReference>
<evidence type="ECO:0000259" key="3">
    <source>
        <dbReference type="Pfam" id="PF24401"/>
    </source>
</evidence>
<dbReference type="InterPro" id="IPR056507">
    <property type="entry name" value="wHTH-HSP90_Na-assoc"/>
</dbReference>
<gene>
    <name evidence="5" type="ORF">ACFFRO_19195</name>
</gene>
<evidence type="ECO:0000256" key="1">
    <source>
        <dbReference type="SAM" id="MobiDB-lite"/>
    </source>
</evidence>
<accession>A0ABV5VHE8</accession>
<organism evidence="5 6">
    <name type="scientific">Streptomyces thermocoprophilus</name>
    <dbReference type="NCBI Taxonomy" id="78356"/>
    <lineage>
        <taxon>Bacteria</taxon>
        <taxon>Bacillati</taxon>
        <taxon>Actinomycetota</taxon>
        <taxon>Actinomycetes</taxon>
        <taxon>Kitasatosporales</taxon>
        <taxon>Streptomycetaceae</taxon>
        <taxon>Streptomyces</taxon>
    </lineage>
</organism>
<dbReference type="Gene3D" id="3.40.50.1460">
    <property type="match status" value="1"/>
</dbReference>
<feature type="domain" description="wHTH-Hsp90 Na associated" evidence="4">
    <location>
        <begin position="1212"/>
        <end position="1254"/>
    </location>
</feature>
<dbReference type="Pfam" id="PF24410">
    <property type="entry name" value="wHTH-HSP90_Na-assoc"/>
    <property type="match status" value="5"/>
</dbReference>
<feature type="domain" description="wHTH-Hsp90 Na associated" evidence="4">
    <location>
        <begin position="1476"/>
        <end position="1512"/>
    </location>
</feature>
<dbReference type="PRINTS" id="PR00775">
    <property type="entry name" value="HEATSHOCK90"/>
</dbReference>
<dbReference type="SUPFAM" id="SSF55874">
    <property type="entry name" value="ATPase domain of HSP90 chaperone/DNA topoisomerase II/histidine kinase"/>
    <property type="match status" value="1"/>
</dbReference>
<evidence type="ECO:0000313" key="5">
    <source>
        <dbReference type="EMBL" id="MFB9737237.1"/>
    </source>
</evidence>
<protein>
    <submittedName>
        <fullName evidence="5">Caspase family protein</fullName>
    </submittedName>
</protein>
<dbReference type="Pfam" id="PF24401">
    <property type="entry name" value="iHD-CE"/>
    <property type="match status" value="1"/>
</dbReference>
<dbReference type="InterPro" id="IPR011600">
    <property type="entry name" value="Pept_C14_caspase"/>
</dbReference>
<feature type="domain" description="wHTH-Hsp90 Na associated" evidence="4">
    <location>
        <begin position="1398"/>
        <end position="1453"/>
    </location>
</feature>
<name>A0ABV5VHE8_9ACTN</name>
<feature type="domain" description="wHTH-Hsp90 Na associated" evidence="4">
    <location>
        <begin position="1333"/>
        <end position="1385"/>
    </location>
</feature>
<dbReference type="Pfam" id="PF00656">
    <property type="entry name" value="Peptidase_C14"/>
    <property type="match status" value="1"/>
</dbReference>
<proteinExistence type="predicted"/>
<dbReference type="RefSeq" id="WP_385859380.1">
    <property type="nucleotide sequence ID" value="NZ_JBHMAR010000024.1"/>
</dbReference>
<feature type="domain" description="wHTH-Hsp90 Na associated" evidence="4">
    <location>
        <begin position="1266"/>
        <end position="1320"/>
    </location>
</feature>
<dbReference type="EMBL" id="JBHMAR010000024">
    <property type="protein sequence ID" value="MFB9737237.1"/>
    <property type="molecule type" value="Genomic_DNA"/>
</dbReference>
<feature type="domain" description="iHD-CE" evidence="3">
    <location>
        <begin position="284"/>
        <end position="643"/>
    </location>
</feature>
<keyword evidence="6" id="KW-1185">Reference proteome</keyword>
<evidence type="ECO:0000313" key="6">
    <source>
        <dbReference type="Proteomes" id="UP001589703"/>
    </source>
</evidence>
<dbReference type="Proteomes" id="UP001589703">
    <property type="component" value="Unassembled WGS sequence"/>
</dbReference>
<feature type="domain" description="Peptidase C14 caspase" evidence="2">
    <location>
        <begin position="5"/>
        <end position="249"/>
    </location>
</feature>
<sequence>MGRYRAVLVGASDYQSSQGAFSSLDFIPAELNRLRTALLERGFDRVDLVARGFAADHGTGINASLVRGSVNKALTEAGIDDTLLIVLSGHGIRHEGRDFFVPEGLHPYDDQISESVALDWAEREVARSDAGTVVFLFDICREGVRQQEAKGPPLLVRRNQDLDWRLEKRRKVARVFACSPLELALWSRGEAAGEDPESGAFSLFTRAFTELVEASTPQVALPDLLVSLQTRVTELHTLLGKRGSPQQVDHQITSGHAKDAVVVLPAAPGAGDAVPPPSYADHEWVRLVEEHTVWSLVPEPQPTVIGALKERCAAITERLAAANERDEPLLAGDPWHDPLHARRTSQQLAQLVTGAPSDNPRPLTDLRPTEAALLALLPFVLHTVEVGIAASEVSALRKEPPQFTTFAERYPRERRRLEQARRAGNDGAVRDIRWWLYHRWLLHRGETYHPSVLTALLPAAEIDADGAGAGHRPGPWVDDALGAERLLRLVNELRLSPFSLPRDGVPAPAAADSVDMVLPAKSTVAGGTLEQHDVRERLVAVLLKLARARAVTPLALPQVVVQNLGVRDQIDLPDLRTRLQGAYWDRLGKSITLRAVVRHHVGALALETYCGQVDGLLRQISEVGDLPWDLRPLDRLPARAGADLEAPVHLRNAIRFRADEERVLDLLMGRNLYKNPELAVRELYQNAMDACRHRDLRTRYLRRMGADLPPWEGAITFTQGIDADGRRYLRCHDNGVGMGENEIRNAFTEAGARFVHLPEFVREMALWQQHAPDLKLYPNSRFGIGVLSYFMLADEITVETCRFGMDGRLGQALRVSIAGPGTLFRIDPLPDDPRREAGTTVTLYLNPPESDELPVSCLHLLEEQLWVAPYRTVVSAGGRTAVWEPNELRVEALQQHQDPSVALARSRRTEPTVAKVGDGKLYWVGGKGVLLADGIKTDQDRFGVVVDLRDELRPELLSVDRLELQRYDEEAVERLELAALPELVTSPVFTDDWVLQVAESDDRLAVACVRHAAAAEITWEYRGHRMPVAASGVFLPDELLLYALTAKPLRPSEPWGDDTHLFVSTMPEYIVRWRLLALLRGGVGVAATEAVRASEPVTAVPTDLRVLMDSAGDSNDWTRRRRAWARNGLPRMGLDLEFRPDEALLHAGMQPIGTLPQWRAQQDAVGLGVVFTCVQDTGSTVAEVTERLSALGLPVAPLPVSGHLGPEDLPYLTGLTGPWLLPDSPVSWPEVLYAAAGTRTTVAETAQRLRQLGYSVQEPRMNRTDLGETDKRLLSEVFGGPGGKALVHGSEPVCVARITGAAASLSWSPAAVAERLTELGIDIATDELQTTPLDDNDRLIISMDLDGVAPFLTPEQPLSPAHVIGAANVTGLSVREVTDRLRAHGVLPPDVEPPWSELSATDLLLLSQGFRLGRPGRFLLPGQPVTRLQVLDVADRLNIPVADARRRLAELGHPVPAEHPVLDRLHPGDCRLIAPYLPDHGADSIPATHVRAAAERLGRPAAEVAEDLAALGCLLEEPPESFLMPNAGERLAALLFGAEAAEGAGDGDVVSLSDLAALALRLRRPFREVALEASRLGFRHGAEDWFPETAGSPATESAAVPAEVPQDVPSV</sequence>
<feature type="region of interest" description="Disordered" evidence="1">
    <location>
        <begin position="1587"/>
        <end position="1611"/>
    </location>
</feature>
<reference evidence="5 6" key="1">
    <citation type="submission" date="2024-09" db="EMBL/GenBank/DDBJ databases">
        <authorList>
            <person name="Sun Q."/>
            <person name="Mori K."/>
        </authorList>
    </citation>
    <scope>NUCLEOTIDE SEQUENCE [LARGE SCALE GENOMIC DNA]</scope>
    <source>
        <strain evidence="5 6">JCM 10918</strain>
    </source>
</reference>
<dbReference type="InterPro" id="IPR020575">
    <property type="entry name" value="Hsp90_N"/>
</dbReference>
<dbReference type="InterPro" id="IPR036890">
    <property type="entry name" value="HATPase_C_sf"/>
</dbReference>
<evidence type="ECO:0000259" key="2">
    <source>
        <dbReference type="Pfam" id="PF00656"/>
    </source>
</evidence>
<comment type="caution">
    <text evidence="5">The sequence shown here is derived from an EMBL/GenBank/DDBJ whole genome shotgun (WGS) entry which is preliminary data.</text>
</comment>
<dbReference type="Gene3D" id="3.30.565.10">
    <property type="entry name" value="Histidine kinase-like ATPase, C-terminal domain"/>
    <property type="match status" value="1"/>
</dbReference>
<evidence type="ECO:0000259" key="4">
    <source>
        <dbReference type="Pfam" id="PF24410"/>
    </source>
</evidence>